<keyword evidence="3 6" id="KW-0518">Myosin</keyword>
<dbReference type="GO" id="GO:0005737">
    <property type="term" value="C:cytoplasm"/>
    <property type="evidence" value="ECO:0007669"/>
    <property type="project" value="TreeGrafter"/>
</dbReference>
<dbReference type="PROSITE" id="PS51016">
    <property type="entry name" value="MYTH4"/>
    <property type="match status" value="1"/>
</dbReference>
<dbReference type="Pfam" id="PF00063">
    <property type="entry name" value="Myosin_head"/>
    <property type="match status" value="1"/>
</dbReference>
<feature type="region of interest" description="Actin-binding" evidence="6">
    <location>
        <begin position="722"/>
        <end position="744"/>
    </location>
</feature>
<evidence type="ECO:0000256" key="4">
    <source>
        <dbReference type="ARBA" id="ARBA00023175"/>
    </source>
</evidence>
<dbReference type="OrthoDB" id="62506at2759"/>
<dbReference type="GO" id="GO:0000146">
    <property type="term" value="F:microfilament motor activity"/>
    <property type="evidence" value="ECO:0007669"/>
    <property type="project" value="TreeGrafter"/>
</dbReference>
<dbReference type="PROSITE" id="PS00675">
    <property type="entry name" value="SIGMA54_INTERACT_1"/>
    <property type="match status" value="1"/>
</dbReference>
<dbReference type="PROSITE" id="PS51456">
    <property type="entry name" value="MYOSIN_MOTOR"/>
    <property type="match status" value="1"/>
</dbReference>
<evidence type="ECO:0000256" key="7">
    <source>
        <dbReference type="SAM" id="MobiDB-lite"/>
    </source>
</evidence>
<evidence type="ECO:0000256" key="3">
    <source>
        <dbReference type="ARBA" id="ARBA00023123"/>
    </source>
</evidence>
<dbReference type="SUPFAM" id="SSF50729">
    <property type="entry name" value="PH domain-like"/>
    <property type="match status" value="1"/>
</dbReference>
<dbReference type="Pfam" id="PF00169">
    <property type="entry name" value="PH"/>
    <property type="match status" value="1"/>
</dbReference>
<dbReference type="CDD" id="cd00124">
    <property type="entry name" value="MYSc"/>
    <property type="match status" value="1"/>
</dbReference>
<dbReference type="Gene3D" id="2.30.29.30">
    <property type="entry name" value="Pleckstrin-homology domain (PH domain)/Phosphotyrosine-binding domain (PTB)"/>
    <property type="match status" value="1"/>
</dbReference>
<dbReference type="GO" id="GO:0007015">
    <property type="term" value="P:actin filament organization"/>
    <property type="evidence" value="ECO:0007669"/>
    <property type="project" value="TreeGrafter"/>
</dbReference>
<dbReference type="GO" id="GO:0051015">
    <property type="term" value="F:actin filament binding"/>
    <property type="evidence" value="ECO:0007669"/>
    <property type="project" value="TreeGrafter"/>
</dbReference>
<dbReference type="SMART" id="SM00242">
    <property type="entry name" value="MYSc"/>
    <property type="match status" value="1"/>
</dbReference>
<reference evidence="11" key="1">
    <citation type="submission" date="2013-12" db="EMBL/GenBank/DDBJ databases">
        <title>The Genome Sequence of Aphanomyces invadans NJM9701.</title>
        <authorList>
            <consortium name="The Broad Institute Genomics Platform"/>
            <person name="Russ C."/>
            <person name="Tyler B."/>
            <person name="van West P."/>
            <person name="Dieguez-Uribeondo J."/>
            <person name="Young S.K."/>
            <person name="Zeng Q."/>
            <person name="Gargeya S."/>
            <person name="Fitzgerald M."/>
            <person name="Abouelleil A."/>
            <person name="Alvarado L."/>
            <person name="Chapman S.B."/>
            <person name="Gainer-Dewar J."/>
            <person name="Goldberg J."/>
            <person name="Griggs A."/>
            <person name="Gujja S."/>
            <person name="Hansen M."/>
            <person name="Howarth C."/>
            <person name="Imamovic A."/>
            <person name="Ireland A."/>
            <person name="Larimer J."/>
            <person name="McCowan C."/>
            <person name="Murphy C."/>
            <person name="Pearson M."/>
            <person name="Poon T.W."/>
            <person name="Priest M."/>
            <person name="Roberts A."/>
            <person name="Saif S."/>
            <person name="Shea T."/>
            <person name="Sykes S."/>
            <person name="Wortman J."/>
            <person name="Nusbaum C."/>
            <person name="Birren B."/>
        </authorList>
    </citation>
    <scope>NUCLEOTIDE SEQUENCE [LARGE SCALE GENOMIC DNA]</scope>
    <source>
        <strain evidence="11">NJM9701</strain>
    </source>
</reference>
<dbReference type="PROSITE" id="PS50003">
    <property type="entry name" value="PH_DOMAIN"/>
    <property type="match status" value="1"/>
</dbReference>
<keyword evidence="1 6" id="KW-0547">Nucleotide-binding</keyword>
<dbReference type="eggNOG" id="KOG0160">
    <property type="taxonomic scope" value="Eukaryota"/>
</dbReference>
<dbReference type="InterPro" id="IPR038185">
    <property type="entry name" value="MyTH4_dom_sf"/>
</dbReference>
<dbReference type="Gene3D" id="1.20.120.720">
    <property type="entry name" value="Myosin VI head, motor domain, U50 subdomain"/>
    <property type="match status" value="1"/>
</dbReference>
<comment type="similarity">
    <text evidence="6">Belongs to the TRAFAC class myosin-kinesin ATPase superfamily. Myosin family.</text>
</comment>
<dbReference type="CDD" id="cd00821">
    <property type="entry name" value="PH"/>
    <property type="match status" value="1"/>
</dbReference>
<evidence type="ECO:0000256" key="5">
    <source>
        <dbReference type="ARBA" id="ARBA00023203"/>
    </source>
</evidence>
<sequence>MAAMYFVHEGESGREGPFTLPQLQAAFASGRLDDTTLLSTAEDPVEVALEGRVSLRAKMPMHGKAKWATQVGHVRTSPCKTIPRPPPPLSQRREALESPEKHDVGTRSRDGFSIIDEGGPAVQPPNQTCWNQDDASNQAHADVPLAWWANPKDAFKLVRIMGRQPPNLLVRAADDPMALIVVAETDVITVESPLPPPLHVDNLVNLNSPGEPGVLHCLKQRFLHHQIYTNVGKLLVSMNPFQKLVPACALSTYSQVGQAGQPPHVHQVAATTIESALRLATPQSIVISGESGSGKSEVTKLCMQFFSSVTTGQIMDLEGMLLACSPILDAFGNATTIHNANSSRFGKLLKLQVNASGKIDGCTVTAYLLEKSRLTRVDDRERNFHIFYQLCANMDAPCREFAFLGDCSPTQDDRNAWAITMAALDALRFSTAEKDGIVAICHGILHLGNVQFEGGPLVDQPALMEAAAALQCTAQVLAMRLTVRRLRVRGESVSMPLVGPNAMSNRDSLAKALYTRLFDWLLRRINNTMMTSTTAAPRSHILLVDIFGFESFDRNGFDQLCINFANEKLQQMFHVVVFDDALERYRQEGLAVPGTGASLTRPEVLDVMDGKPKGIFWLLDDEVALPKASESSLLAKLVSAHAKATVFKATKSALTFTLVHYAHPVTYDCADFLAKNKDHVADDIAEFCHDECMPLLQEMSLHAASTPARGDATVSAKFRRQLRELLAVLDETSMHFIRCIKPNHHQTPGVVDGPYVVHQLRQMGIFKALALHHGGLHPFRDSYDRFYNQYRRIAGNQIDKLDQDEHIRKSMAEKCADLVQLFPTPAAFSIGKTCVFTSLEMHDWLQRKRLEVEAASVTLIQRVWRRTAWRRACQQLGQCCLTLQHVAATDDAILKAHVEHAKILLIRYPSWHLSRRLRVRCLEGEAHLDRHRRQNALLARIQQPRHDLDAMEADLALCEKWRLQSNPHVMAFTAEYSRLQAERQGVIQAAMMLRSKVIHVATVDGALRSRLMTAAIADRARAVLQEIASEPPAVDALAAAITDSSVDAATLQTKFAAWTHSIVDDAVDALEKRHKWSTSLHATLQLCHSLCKLRTTLRAMTQETVMNGLAALKNCLASSVPDEADSRLITSWHTERQLACRVVDDFDRMHKLLAKAWLCKVPQEVVFLDLCDQLAVVALRYGIPFDRTLVSEAHSMLAAIRQEKLFLVEVESLIAVGPDYAAKSHIHIDRLHHLGTVFSVPSVYDKTEIASNVCLYLRDLRRAAKELFECTTLDRVEDAWTAVQAILWVGHRQFDLLASDKWFRAMAHALEMEQQAAMDLVVFKRASVRVAEALHVAMASNSYDALHGALDQVDRHHLHRDYTLRDLVLRAKDAVQTFKNIRHELRHAIQVKSLAALESAVDKAARLQVHSRLVHRATRLCKSLKQLQVEFSLCQFDTNTDRLAAFVRHCDHLRLPSPARSRVETLLTLSQNKFLQEQLKWAVEHHAPSHDVLKITLALKQAFFQHSGRLFDMQHFPRLRPTTVLQPMATPYAPSHPPVLSTSLTDLDAGETKLAVKISKSIHAYLGNHALYLLRVAHFLVCTGLSSRRLADEIYVQLVQQLLAIHGIDLGRATQAWTLVQICVLTFAPSDGCWNYLESFLRRHNKLALVDHLHAPKPPALVQPDMAALYRIAAPSPPRLRTDGWVKFTLPRQPRRRRKWLVLEGTTLYVFKDDSFKRDAVAAVNLLDVADVQADVEDGQFAIALETSQDRWMLHLASLDEHARWHHAIHDAKNSPWRAVLLER</sequence>
<dbReference type="VEuPathDB" id="FungiDB:H310_01992"/>
<dbReference type="Gene3D" id="1.20.58.530">
    <property type="match status" value="1"/>
</dbReference>
<dbReference type="Gene3D" id="1.25.40.530">
    <property type="entry name" value="MyTH4 domain"/>
    <property type="match status" value="1"/>
</dbReference>
<dbReference type="Pfam" id="PF00784">
    <property type="entry name" value="MyTH4"/>
    <property type="match status" value="1"/>
</dbReference>
<gene>
    <name evidence="11" type="ORF">H310_01992</name>
</gene>
<dbReference type="Gene3D" id="1.10.10.820">
    <property type="match status" value="1"/>
</dbReference>
<dbReference type="RefSeq" id="XP_008863576.1">
    <property type="nucleotide sequence ID" value="XM_008865354.1"/>
</dbReference>
<protein>
    <recommendedName>
        <fullName evidence="12">Myosin motor domain-containing protein</fullName>
    </recommendedName>
</protein>
<evidence type="ECO:0000259" key="9">
    <source>
        <dbReference type="PROSITE" id="PS51016"/>
    </source>
</evidence>
<keyword evidence="2 6" id="KW-0067">ATP-binding</keyword>
<dbReference type="InterPro" id="IPR036961">
    <property type="entry name" value="Kinesin_motor_dom_sf"/>
</dbReference>
<evidence type="ECO:0000256" key="2">
    <source>
        <dbReference type="ARBA" id="ARBA00022840"/>
    </source>
</evidence>
<dbReference type="GO" id="GO:0016459">
    <property type="term" value="C:myosin complex"/>
    <property type="evidence" value="ECO:0007669"/>
    <property type="project" value="UniProtKB-KW"/>
</dbReference>
<dbReference type="PANTHER" id="PTHR13140:SF706">
    <property type="entry name" value="DILUTE CLASS UNCONVENTIONAL MYOSIN, ISOFORM C"/>
    <property type="match status" value="1"/>
</dbReference>
<organism evidence="11">
    <name type="scientific">Aphanomyces invadans</name>
    <dbReference type="NCBI Taxonomy" id="157072"/>
    <lineage>
        <taxon>Eukaryota</taxon>
        <taxon>Sar</taxon>
        <taxon>Stramenopiles</taxon>
        <taxon>Oomycota</taxon>
        <taxon>Saprolegniomycetes</taxon>
        <taxon>Saprolegniales</taxon>
        <taxon>Verrucalvaceae</taxon>
        <taxon>Aphanomyces</taxon>
    </lineage>
</organism>
<evidence type="ECO:0000256" key="6">
    <source>
        <dbReference type="PROSITE-ProRule" id="PRU00782"/>
    </source>
</evidence>
<evidence type="ECO:0008006" key="12">
    <source>
        <dbReference type="Google" id="ProtNLM"/>
    </source>
</evidence>
<keyword evidence="5 6" id="KW-0009">Actin-binding</keyword>
<feature type="compositionally biased region" description="Basic and acidic residues" evidence="7">
    <location>
        <begin position="91"/>
        <end position="109"/>
    </location>
</feature>
<feature type="region of interest" description="Disordered" evidence="7">
    <location>
        <begin position="64"/>
        <end position="109"/>
    </location>
</feature>
<proteinExistence type="inferred from homology"/>
<evidence type="ECO:0000259" key="10">
    <source>
        <dbReference type="PROSITE" id="PS51456"/>
    </source>
</evidence>
<dbReference type="GO" id="GO:0016020">
    <property type="term" value="C:membrane"/>
    <property type="evidence" value="ECO:0007669"/>
    <property type="project" value="TreeGrafter"/>
</dbReference>
<dbReference type="EMBL" id="KI913954">
    <property type="protein sequence ID" value="ETW07483.1"/>
    <property type="molecule type" value="Genomic_DNA"/>
</dbReference>
<dbReference type="InterPro" id="IPR001849">
    <property type="entry name" value="PH_domain"/>
</dbReference>
<dbReference type="InterPro" id="IPR001609">
    <property type="entry name" value="Myosin_head_motor_dom-like"/>
</dbReference>
<feature type="binding site" evidence="6">
    <location>
        <begin position="289"/>
        <end position="296"/>
    </location>
    <ligand>
        <name>ATP</name>
        <dbReference type="ChEBI" id="CHEBI:30616"/>
    </ligand>
</feature>
<evidence type="ECO:0000313" key="11">
    <source>
        <dbReference type="EMBL" id="ETW07483.1"/>
    </source>
</evidence>
<dbReference type="InterPro" id="IPR027417">
    <property type="entry name" value="P-loop_NTPase"/>
</dbReference>
<dbReference type="PANTHER" id="PTHR13140">
    <property type="entry name" value="MYOSIN"/>
    <property type="match status" value="1"/>
</dbReference>
<evidence type="ECO:0000256" key="1">
    <source>
        <dbReference type="ARBA" id="ARBA00022741"/>
    </source>
</evidence>
<feature type="domain" description="Myosin motor" evidence="10">
    <location>
        <begin position="198"/>
        <end position="850"/>
    </location>
</feature>
<dbReference type="STRING" id="157072.A0A024UPE8"/>
<name>A0A024UPE8_9STRA</name>
<evidence type="ECO:0000259" key="8">
    <source>
        <dbReference type="PROSITE" id="PS50003"/>
    </source>
</evidence>
<dbReference type="GeneID" id="20079042"/>
<dbReference type="InterPro" id="IPR011993">
    <property type="entry name" value="PH-like_dom_sf"/>
</dbReference>
<dbReference type="SMART" id="SM00139">
    <property type="entry name" value="MyTH4"/>
    <property type="match status" value="1"/>
</dbReference>
<dbReference type="SUPFAM" id="SSF52540">
    <property type="entry name" value="P-loop containing nucleoside triphosphate hydrolases"/>
    <property type="match status" value="1"/>
</dbReference>
<dbReference type="SMART" id="SM00233">
    <property type="entry name" value="PH"/>
    <property type="match status" value="1"/>
</dbReference>
<dbReference type="PRINTS" id="PR00193">
    <property type="entry name" value="MYOSINHEAVY"/>
</dbReference>
<keyword evidence="4 6" id="KW-0505">Motor protein</keyword>
<dbReference type="Gene3D" id="3.40.850.10">
    <property type="entry name" value="Kinesin motor domain"/>
    <property type="match status" value="1"/>
</dbReference>
<feature type="domain" description="PH" evidence="8">
    <location>
        <begin position="1679"/>
        <end position="1774"/>
    </location>
</feature>
<dbReference type="GO" id="GO:0005524">
    <property type="term" value="F:ATP binding"/>
    <property type="evidence" value="ECO:0007669"/>
    <property type="project" value="UniProtKB-UniRule"/>
</dbReference>
<dbReference type="InterPro" id="IPR000857">
    <property type="entry name" value="MyTH4_dom"/>
</dbReference>
<accession>A0A024UPE8</accession>
<dbReference type="InterPro" id="IPR025662">
    <property type="entry name" value="Sigma_54_int_dom_ATP-bd_1"/>
</dbReference>
<dbReference type="Gene3D" id="1.20.5.4820">
    <property type="match status" value="1"/>
</dbReference>
<feature type="domain" description="MyTH4" evidence="9">
    <location>
        <begin position="1534"/>
        <end position="1684"/>
    </location>
</feature>